<dbReference type="EMBL" id="MFJN01000042">
    <property type="protein sequence ID" value="OGG20588.1"/>
    <property type="molecule type" value="Genomic_DNA"/>
</dbReference>
<reference evidence="2 3" key="1">
    <citation type="journal article" date="2016" name="Nat. Commun.">
        <title>Thousands of microbial genomes shed light on interconnected biogeochemical processes in an aquifer system.</title>
        <authorList>
            <person name="Anantharaman K."/>
            <person name="Brown C.T."/>
            <person name="Hug L.A."/>
            <person name="Sharon I."/>
            <person name="Castelle C.J."/>
            <person name="Probst A.J."/>
            <person name="Thomas B.C."/>
            <person name="Singh A."/>
            <person name="Wilkins M.J."/>
            <person name="Karaoz U."/>
            <person name="Brodie E.L."/>
            <person name="Williams K.H."/>
            <person name="Hubbard S.S."/>
            <person name="Banfield J.F."/>
        </authorList>
    </citation>
    <scope>NUCLEOTIDE SEQUENCE [LARGE SCALE GENOMIC DNA]</scope>
</reference>
<keyword evidence="1" id="KW-1133">Transmembrane helix</keyword>
<protein>
    <recommendedName>
        <fullName evidence="4">DUF5671 domain-containing protein</fullName>
    </recommendedName>
</protein>
<gene>
    <name evidence="2" type="ORF">A3D03_01065</name>
</gene>
<keyword evidence="1" id="KW-0472">Membrane</keyword>
<dbReference type="Pfam" id="PF18895">
    <property type="entry name" value="T4SS_pilin"/>
    <property type="match status" value="1"/>
</dbReference>
<comment type="caution">
    <text evidence="2">The sequence shown here is derived from an EMBL/GenBank/DDBJ whole genome shotgun (WGS) entry which is preliminary data.</text>
</comment>
<keyword evidence="1" id="KW-0812">Transmembrane</keyword>
<accession>A0A1F6A784</accession>
<evidence type="ECO:0000313" key="3">
    <source>
        <dbReference type="Proteomes" id="UP000177092"/>
    </source>
</evidence>
<organism evidence="2 3">
    <name type="scientific">Candidatus Gottesmanbacteria bacterium RIFCSPHIGHO2_02_FULL_40_13</name>
    <dbReference type="NCBI Taxonomy" id="1798384"/>
    <lineage>
        <taxon>Bacteria</taxon>
        <taxon>Candidatus Gottesmaniibacteriota</taxon>
    </lineage>
</organism>
<dbReference type="STRING" id="1798384.A3D03_01065"/>
<dbReference type="Proteomes" id="UP000177092">
    <property type="component" value="Unassembled WGS sequence"/>
</dbReference>
<evidence type="ECO:0000313" key="2">
    <source>
        <dbReference type="EMBL" id="OGG20588.1"/>
    </source>
</evidence>
<proteinExistence type="predicted"/>
<dbReference type="AlphaFoldDB" id="A0A1F6A784"/>
<name>A0A1F6A784_9BACT</name>
<dbReference type="InterPro" id="IPR043993">
    <property type="entry name" value="T4SS_pilin"/>
</dbReference>
<feature type="transmembrane region" description="Helical" evidence="1">
    <location>
        <begin position="69"/>
        <end position="89"/>
    </location>
</feature>
<sequence length="107" mass="11397">MQDWTNCLQTVNGVDIPTIQCLEIVFSNILYVAVGLAVLALFVMFLVGGFKYLTSGGDPKATTAAQQTLTYAVLGLGLMAIAFLIFKIIESFTGVNVTTFSIPTGTP</sequence>
<evidence type="ECO:0008006" key="4">
    <source>
        <dbReference type="Google" id="ProtNLM"/>
    </source>
</evidence>
<feature type="transmembrane region" description="Helical" evidence="1">
    <location>
        <begin position="29"/>
        <end position="48"/>
    </location>
</feature>
<evidence type="ECO:0000256" key="1">
    <source>
        <dbReference type="SAM" id="Phobius"/>
    </source>
</evidence>